<comment type="caution">
    <text evidence="3">The sequence shown here is derived from an EMBL/GenBank/DDBJ whole genome shotgun (WGS) entry which is preliminary data.</text>
</comment>
<feature type="signal peptide" evidence="1">
    <location>
        <begin position="1"/>
        <end position="23"/>
    </location>
</feature>
<evidence type="ECO:0000256" key="1">
    <source>
        <dbReference type="SAM" id="SignalP"/>
    </source>
</evidence>
<dbReference type="Pfam" id="PF00395">
    <property type="entry name" value="SLH"/>
    <property type="match status" value="3"/>
</dbReference>
<dbReference type="RefSeq" id="WP_041064988.1">
    <property type="nucleotide sequence ID" value="NZ_JXAL01000024.1"/>
</dbReference>
<evidence type="ECO:0000313" key="4">
    <source>
        <dbReference type="Proteomes" id="UP000054526"/>
    </source>
</evidence>
<dbReference type="EMBL" id="JXAL01000024">
    <property type="protein sequence ID" value="KIL35046.1"/>
    <property type="molecule type" value="Genomic_DNA"/>
</dbReference>
<feature type="domain" description="SLH" evidence="2">
    <location>
        <begin position="28"/>
        <end position="95"/>
    </location>
</feature>
<proteinExistence type="predicted"/>
<dbReference type="InterPro" id="IPR001119">
    <property type="entry name" value="SLH_dom"/>
</dbReference>
<gene>
    <name evidence="3" type="ORF">SD71_15400</name>
</gene>
<accession>A0ABR5A221</accession>
<dbReference type="PROSITE" id="PS51272">
    <property type="entry name" value="SLH"/>
    <property type="match status" value="3"/>
</dbReference>
<protein>
    <recommendedName>
        <fullName evidence="2">SLH domain-containing protein</fullName>
    </recommendedName>
</protein>
<keyword evidence="1" id="KW-0732">Signal</keyword>
<dbReference type="InterPro" id="IPR051465">
    <property type="entry name" value="Cell_Envelope_Struct_Comp"/>
</dbReference>
<dbReference type="Proteomes" id="UP000054526">
    <property type="component" value="Unassembled WGS sequence"/>
</dbReference>
<feature type="chain" id="PRO_5047129630" description="SLH domain-containing protein" evidence="1">
    <location>
        <begin position="24"/>
        <end position="342"/>
    </location>
</feature>
<reference evidence="3 4" key="1">
    <citation type="submission" date="2014-12" db="EMBL/GenBank/DDBJ databases">
        <title>Draft genome sequence of Cohnella kolymensis strain B-2846.</title>
        <authorList>
            <person name="Karlyshev A.V."/>
            <person name="Kudryashova E.B."/>
        </authorList>
    </citation>
    <scope>NUCLEOTIDE SEQUENCE [LARGE SCALE GENOMIC DNA]</scope>
    <source>
        <strain evidence="3 4">VKM B-2846</strain>
    </source>
</reference>
<feature type="domain" description="SLH" evidence="2">
    <location>
        <begin position="156"/>
        <end position="219"/>
    </location>
</feature>
<evidence type="ECO:0000259" key="2">
    <source>
        <dbReference type="PROSITE" id="PS51272"/>
    </source>
</evidence>
<organism evidence="3 4">
    <name type="scientific">Cohnella kolymensis</name>
    <dbReference type="NCBI Taxonomy" id="1590652"/>
    <lineage>
        <taxon>Bacteria</taxon>
        <taxon>Bacillati</taxon>
        <taxon>Bacillota</taxon>
        <taxon>Bacilli</taxon>
        <taxon>Bacillales</taxon>
        <taxon>Paenibacillaceae</taxon>
        <taxon>Cohnella</taxon>
    </lineage>
</organism>
<dbReference type="PANTHER" id="PTHR43308:SF5">
    <property type="entry name" value="S-LAYER PROTEIN _ PEPTIDOGLYCAN ENDO-BETA-N-ACETYLGLUCOSAMINIDASE"/>
    <property type="match status" value="1"/>
</dbReference>
<name>A0ABR5A221_9BACL</name>
<evidence type="ECO:0000313" key="3">
    <source>
        <dbReference type="EMBL" id="KIL35046.1"/>
    </source>
</evidence>
<sequence>MKKFYSTLALLSLSLCLAIPAFAAEEPIERYSPYDIEGHWAQAEIENFVKADLIRGNLDAEGYTDIRPDDKMTRAEFAVMLVNIAGLSSDEAGKEFKDVKKGVWYSNSIRIASALGIVNGVSPTEFGVTKIVTRAEMATMIVRAYEAKASIDFKTGATKFKDVPSNYFAAPYIEKASATGLIGGTSATTFSPKSEATRAQVIVVLNRAVMLEKKNLPAEAELVGIVQAANKEIMDQMNAGKIDQINWDKYYTGFEKVDSLESISQYQEVIAQGATIKYEIVAEENLKVVKSSDRFAVVQSTGGKIRVTATNGDRNMTDVMDADGSYYLMKTTDGTWKMYMSK</sequence>
<keyword evidence="4" id="KW-1185">Reference proteome</keyword>
<feature type="domain" description="SLH" evidence="2">
    <location>
        <begin position="96"/>
        <end position="155"/>
    </location>
</feature>
<dbReference type="PANTHER" id="PTHR43308">
    <property type="entry name" value="OUTER MEMBRANE PROTEIN ALPHA-RELATED"/>
    <property type="match status" value="1"/>
</dbReference>